<name>A0A2A4T5Y1_9DELT</name>
<evidence type="ECO:0008006" key="3">
    <source>
        <dbReference type="Google" id="ProtNLM"/>
    </source>
</evidence>
<evidence type="ECO:0000313" key="1">
    <source>
        <dbReference type="EMBL" id="PCI28545.1"/>
    </source>
</evidence>
<dbReference type="Pfam" id="PF04464">
    <property type="entry name" value="Glyphos_transf"/>
    <property type="match status" value="1"/>
</dbReference>
<organism evidence="1 2">
    <name type="scientific">SAR324 cluster bacterium</name>
    <dbReference type="NCBI Taxonomy" id="2024889"/>
    <lineage>
        <taxon>Bacteria</taxon>
        <taxon>Deltaproteobacteria</taxon>
        <taxon>SAR324 cluster</taxon>
    </lineage>
</organism>
<dbReference type="GO" id="GO:0047355">
    <property type="term" value="F:CDP-glycerol glycerophosphotransferase activity"/>
    <property type="evidence" value="ECO:0007669"/>
    <property type="project" value="InterPro"/>
</dbReference>
<dbReference type="AlphaFoldDB" id="A0A2A4T5Y1"/>
<dbReference type="InterPro" id="IPR007554">
    <property type="entry name" value="Glycerophosphate_synth"/>
</dbReference>
<accession>A0A2A4T5Y1</accession>
<sequence length="429" mass="49013">MGTAFYYKISCNLHQGLSHLKRFRNQLVEKLCCRFLFQGQKFHRFFLEHYQEVGLLKQDYIDQGKGKKTVFFVFRGLHFVDWFIPIHQALEQTYPGQYQVFYVDFASTIKRIGTGVEYISFRQQVAKRLLNSGLSSIPHFAFDDIEQFENFPQPDMILTSEGIRHERFETRHRVFLPHGCVTKAGNFPGNIRCNHFFQPAKAPYTYPDLEGGYEGVTIHAVGYPKFHSQITEKKKIFDNDKPVILYAPSLEKELLLSNLKEGIIDQFKALTQYNFVLKLHPSLGSNRSYIGRLFEAASKGVDNIRLDHLSNIQELAGSTSLLITDFGSVGPEYKLKFGKPVIFLQIPSVYAGGGDTKFRDHFGDEIIKVPQIKTMLPAILARPLLTAGEHQQLKEKVLYAQDRADQAAAIKIHEILSESSINQNLTNPS</sequence>
<protein>
    <recommendedName>
        <fullName evidence="3">CDP-glycerol--glycerophosphate glycerophosphotransferase</fullName>
    </recommendedName>
</protein>
<comment type="caution">
    <text evidence="1">The sequence shown here is derived from an EMBL/GenBank/DDBJ whole genome shotgun (WGS) entry which is preliminary data.</text>
</comment>
<dbReference type="Gene3D" id="3.40.50.12580">
    <property type="match status" value="1"/>
</dbReference>
<dbReference type="Proteomes" id="UP000218113">
    <property type="component" value="Unassembled WGS sequence"/>
</dbReference>
<dbReference type="EMBL" id="NVSR01000031">
    <property type="protein sequence ID" value="PCI28545.1"/>
    <property type="molecule type" value="Genomic_DNA"/>
</dbReference>
<gene>
    <name evidence="1" type="ORF">COB67_06085</name>
</gene>
<reference evidence="2" key="1">
    <citation type="submission" date="2017-08" db="EMBL/GenBank/DDBJ databases">
        <title>A dynamic microbial community with high functional redundancy inhabits the cold, oxic subseafloor aquifer.</title>
        <authorList>
            <person name="Tully B.J."/>
            <person name="Wheat C.G."/>
            <person name="Glazer B.T."/>
            <person name="Huber J.A."/>
        </authorList>
    </citation>
    <scope>NUCLEOTIDE SEQUENCE [LARGE SCALE GENOMIC DNA]</scope>
</reference>
<dbReference type="GO" id="GO:0016020">
    <property type="term" value="C:membrane"/>
    <property type="evidence" value="ECO:0007669"/>
    <property type="project" value="InterPro"/>
</dbReference>
<dbReference type="InterPro" id="IPR043148">
    <property type="entry name" value="TagF_C"/>
</dbReference>
<evidence type="ECO:0000313" key="2">
    <source>
        <dbReference type="Proteomes" id="UP000218113"/>
    </source>
</evidence>
<proteinExistence type="predicted"/>